<dbReference type="InterPro" id="IPR017441">
    <property type="entry name" value="Protein_kinase_ATP_BS"/>
</dbReference>
<dbReference type="Gene3D" id="1.10.510.10">
    <property type="entry name" value="Transferase(Phosphotransferase) domain 1"/>
    <property type="match status" value="1"/>
</dbReference>
<dbReference type="PROSITE" id="PS00107">
    <property type="entry name" value="PROTEIN_KINASE_ATP"/>
    <property type="match status" value="1"/>
</dbReference>
<gene>
    <name evidence="14" type="ORF">U9M48_026280</name>
</gene>
<evidence type="ECO:0000256" key="10">
    <source>
        <dbReference type="ARBA" id="ARBA00048312"/>
    </source>
</evidence>
<dbReference type="InterPro" id="IPR000719">
    <property type="entry name" value="Prot_kinase_dom"/>
</dbReference>
<evidence type="ECO:0000256" key="11">
    <source>
        <dbReference type="PROSITE-ProRule" id="PRU10141"/>
    </source>
</evidence>
<feature type="region of interest" description="Disordered" evidence="12">
    <location>
        <begin position="549"/>
        <end position="575"/>
    </location>
</feature>
<comment type="similarity">
    <text evidence="1">Belongs to the protein kinase superfamily. CMGC Ser/Thr protein kinase family. MAP kinase subfamily.</text>
</comment>
<evidence type="ECO:0000313" key="14">
    <source>
        <dbReference type="EMBL" id="WVZ78590.1"/>
    </source>
</evidence>
<comment type="catalytic activity">
    <reaction evidence="10">
        <text>L-seryl-[protein] + ATP = O-phospho-L-seryl-[protein] + ADP + H(+)</text>
        <dbReference type="Rhea" id="RHEA:17989"/>
        <dbReference type="Rhea" id="RHEA-COMP:9863"/>
        <dbReference type="Rhea" id="RHEA-COMP:11604"/>
        <dbReference type="ChEBI" id="CHEBI:15378"/>
        <dbReference type="ChEBI" id="CHEBI:29999"/>
        <dbReference type="ChEBI" id="CHEBI:30616"/>
        <dbReference type="ChEBI" id="CHEBI:83421"/>
        <dbReference type="ChEBI" id="CHEBI:456216"/>
        <dbReference type="EC" id="2.7.11.24"/>
    </reaction>
</comment>
<keyword evidence="3" id="KW-0723">Serine/threonine-protein kinase</keyword>
<feature type="region of interest" description="Disordered" evidence="12">
    <location>
        <begin position="484"/>
        <end position="529"/>
    </location>
</feature>
<dbReference type="SMART" id="SM00220">
    <property type="entry name" value="S_TKc"/>
    <property type="match status" value="1"/>
</dbReference>
<feature type="compositionally biased region" description="Acidic residues" evidence="12">
    <location>
        <begin position="552"/>
        <end position="561"/>
    </location>
</feature>
<accession>A0AAQ3TW38</accession>
<dbReference type="PROSITE" id="PS50011">
    <property type="entry name" value="PROTEIN_KINASE_DOM"/>
    <property type="match status" value="1"/>
</dbReference>
<dbReference type="Pfam" id="PF00069">
    <property type="entry name" value="Pkinase"/>
    <property type="match status" value="1"/>
</dbReference>
<sequence length="575" mass="65507">MGGGGAIVDGFRRWFHRRSGSTSASDPSSGAGEGEDGGSPGLEVIEDPDLVALRAIRVPKRKMPLPVESHRKTSVEMEFFTEYGEASQYQIQEVIGKGSYGVVAAAVDTRTGERVAIKKINDVFEHVSDATRILREIKLLRLLRHPDIVEIKHIMLPPSRREFQDIYVVFELMESDLHQVIKANDDLTPEHHQFFLYQLLRALKYIHAANVFHRDLKPKNILANSDCKLKICDFGLARASFNDAPSAIFWTDYVATRWYRAPELCGSFFSKYTPAIDIWSIGCIFAELLTGRPLFPGKNVVHQLDLITDLLGTPSSETLSRIRNEKARRYLSCMRKKHPVPFTHKFRNADPLALRLLERLLAFDPKDRPTAEESLADPYFAQLANVEREPSRHPISKLEFEFERRKLAKDDVRELIYREILEYHPQMLEEYMKGGEQISFLYPSGVDRFKRQFAHLEEHYSKGERGSPLQRKHASLPRERVVVSKYGNNEQHINDQERSTDSVARTTVSPPRTEDDGQNDVKSTSLSSRSYLKSASISASKCVVVANKHQEDDEIPEEMEGVVDGLSEKVSRMHS</sequence>
<protein>
    <recommendedName>
        <fullName evidence="2">mitogen-activated protein kinase</fullName>
        <ecNumber evidence="2">2.7.11.24</ecNumber>
    </recommendedName>
</protein>
<feature type="region of interest" description="Disordered" evidence="12">
    <location>
        <begin position="18"/>
        <end position="44"/>
    </location>
</feature>
<feature type="compositionally biased region" description="Low complexity" evidence="12">
    <location>
        <begin position="20"/>
        <end position="30"/>
    </location>
</feature>
<organism evidence="14 15">
    <name type="scientific">Paspalum notatum var. saurae</name>
    <dbReference type="NCBI Taxonomy" id="547442"/>
    <lineage>
        <taxon>Eukaryota</taxon>
        <taxon>Viridiplantae</taxon>
        <taxon>Streptophyta</taxon>
        <taxon>Embryophyta</taxon>
        <taxon>Tracheophyta</taxon>
        <taxon>Spermatophyta</taxon>
        <taxon>Magnoliopsida</taxon>
        <taxon>Liliopsida</taxon>
        <taxon>Poales</taxon>
        <taxon>Poaceae</taxon>
        <taxon>PACMAD clade</taxon>
        <taxon>Panicoideae</taxon>
        <taxon>Andropogonodae</taxon>
        <taxon>Paspaleae</taxon>
        <taxon>Paspalinae</taxon>
        <taxon>Paspalum</taxon>
    </lineage>
</organism>
<dbReference type="EC" id="2.7.11.24" evidence="2"/>
<evidence type="ECO:0000256" key="8">
    <source>
        <dbReference type="ARBA" id="ARBA00022840"/>
    </source>
</evidence>
<keyword evidence="8 11" id="KW-0067">ATP-binding</keyword>
<name>A0AAQ3TW38_PASNO</name>
<keyword evidence="4" id="KW-0597">Phosphoprotein</keyword>
<evidence type="ECO:0000256" key="1">
    <source>
        <dbReference type="ARBA" id="ARBA00008832"/>
    </source>
</evidence>
<dbReference type="PROSITE" id="PS01351">
    <property type="entry name" value="MAPK"/>
    <property type="match status" value="1"/>
</dbReference>
<reference evidence="14 15" key="1">
    <citation type="submission" date="2024-02" db="EMBL/GenBank/DDBJ databases">
        <title>High-quality chromosome-scale genome assembly of Pensacola bahiagrass (Paspalum notatum Flugge var. saurae).</title>
        <authorList>
            <person name="Vega J.M."/>
            <person name="Podio M."/>
            <person name="Orjuela J."/>
            <person name="Siena L.A."/>
            <person name="Pessino S.C."/>
            <person name="Combes M.C."/>
            <person name="Mariac C."/>
            <person name="Albertini E."/>
            <person name="Pupilli F."/>
            <person name="Ortiz J.P.A."/>
            <person name="Leblanc O."/>
        </authorList>
    </citation>
    <scope>NUCLEOTIDE SEQUENCE [LARGE SCALE GENOMIC DNA]</scope>
    <source>
        <strain evidence="14">R1</strain>
        <tissue evidence="14">Leaf</tissue>
    </source>
</reference>
<dbReference type="CDD" id="cd07859">
    <property type="entry name" value="STKc_TDY_MAPK"/>
    <property type="match status" value="1"/>
</dbReference>
<dbReference type="AlphaFoldDB" id="A0AAQ3TW38"/>
<evidence type="ECO:0000256" key="3">
    <source>
        <dbReference type="ARBA" id="ARBA00022527"/>
    </source>
</evidence>
<comment type="catalytic activity">
    <reaction evidence="9">
        <text>L-threonyl-[protein] + ATP = O-phospho-L-threonyl-[protein] + ADP + H(+)</text>
        <dbReference type="Rhea" id="RHEA:46608"/>
        <dbReference type="Rhea" id="RHEA-COMP:11060"/>
        <dbReference type="Rhea" id="RHEA-COMP:11605"/>
        <dbReference type="ChEBI" id="CHEBI:15378"/>
        <dbReference type="ChEBI" id="CHEBI:30013"/>
        <dbReference type="ChEBI" id="CHEBI:30616"/>
        <dbReference type="ChEBI" id="CHEBI:61977"/>
        <dbReference type="ChEBI" id="CHEBI:456216"/>
        <dbReference type="EC" id="2.7.11.24"/>
    </reaction>
</comment>
<dbReference type="FunFam" id="1.10.510.10:FF:000017">
    <property type="entry name" value="Mitogen-activated protein kinase"/>
    <property type="match status" value="1"/>
</dbReference>
<dbReference type="GO" id="GO:0005524">
    <property type="term" value="F:ATP binding"/>
    <property type="evidence" value="ECO:0007669"/>
    <property type="project" value="UniProtKB-UniRule"/>
</dbReference>
<feature type="domain" description="Protein kinase" evidence="13">
    <location>
        <begin position="89"/>
        <end position="380"/>
    </location>
</feature>
<evidence type="ECO:0000313" key="15">
    <source>
        <dbReference type="Proteomes" id="UP001341281"/>
    </source>
</evidence>
<keyword evidence="6 11" id="KW-0547">Nucleotide-binding</keyword>
<dbReference type="Gene3D" id="3.30.200.20">
    <property type="entry name" value="Phosphorylase Kinase, domain 1"/>
    <property type="match status" value="1"/>
</dbReference>
<dbReference type="FunFam" id="3.30.200.20:FF:000046">
    <property type="entry name" value="Mitogen-activated protein kinase"/>
    <property type="match status" value="1"/>
</dbReference>
<evidence type="ECO:0000256" key="7">
    <source>
        <dbReference type="ARBA" id="ARBA00022777"/>
    </source>
</evidence>
<dbReference type="InterPro" id="IPR003527">
    <property type="entry name" value="MAP_kinase_CS"/>
</dbReference>
<feature type="binding site" evidence="11">
    <location>
        <position position="119"/>
    </location>
    <ligand>
        <name>ATP</name>
        <dbReference type="ChEBI" id="CHEBI:30616"/>
    </ligand>
</feature>
<dbReference type="GO" id="GO:0004707">
    <property type="term" value="F:MAP kinase activity"/>
    <property type="evidence" value="ECO:0007669"/>
    <property type="project" value="UniProtKB-EC"/>
</dbReference>
<dbReference type="SUPFAM" id="SSF56112">
    <property type="entry name" value="Protein kinase-like (PK-like)"/>
    <property type="match status" value="1"/>
</dbReference>
<evidence type="ECO:0000256" key="5">
    <source>
        <dbReference type="ARBA" id="ARBA00022679"/>
    </source>
</evidence>
<evidence type="ECO:0000256" key="9">
    <source>
        <dbReference type="ARBA" id="ARBA00047592"/>
    </source>
</evidence>
<feature type="compositionally biased region" description="Polar residues" evidence="12">
    <location>
        <begin position="501"/>
        <end position="510"/>
    </location>
</feature>
<feature type="compositionally biased region" description="Basic and acidic residues" evidence="12">
    <location>
        <begin position="566"/>
        <end position="575"/>
    </location>
</feature>
<dbReference type="InterPro" id="IPR011009">
    <property type="entry name" value="Kinase-like_dom_sf"/>
</dbReference>
<dbReference type="InterPro" id="IPR050117">
    <property type="entry name" value="MAPK"/>
</dbReference>
<dbReference type="EMBL" id="CP144750">
    <property type="protein sequence ID" value="WVZ78590.1"/>
    <property type="molecule type" value="Genomic_DNA"/>
</dbReference>
<keyword evidence="7" id="KW-0418">Kinase</keyword>
<dbReference type="FunFam" id="3.30.200.20:FF:000578">
    <property type="entry name" value="Mitogen-activated protein kinase"/>
    <property type="match status" value="1"/>
</dbReference>
<dbReference type="PANTHER" id="PTHR24055">
    <property type="entry name" value="MITOGEN-ACTIVATED PROTEIN KINASE"/>
    <property type="match status" value="1"/>
</dbReference>
<evidence type="ECO:0000259" key="13">
    <source>
        <dbReference type="PROSITE" id="PS50011"/>
    </source>
</evidence>
<evidence type="ECO:0000256" key="6">
    <source>
        <dbReference type="ARBA" id="ARBA00022741"/>
    </source>
</evidence>
<evidence type="ECO:0000256" key="4">
    <source>
        <dbReference type="ARBA" id="ARBA00022553"/>
    </source>
</evidence>
<evidence type="ECO:0000256" key="2">
    <source>
        <dbReference type="ARBA" id="ARBA00012411"/>
    </source>
</evidence>
<dbReference type="Proteomes" id="UP001341281">
    <property type="component" value="Chromosome 06"/>
</dbReference>
<proteinExistence type="inferred from homology"/>
<keyword evidence="15" id="KW-1185">Reference proteome</keyword>
<keyword evidence="5" id="KW-0808">Transferase</keyword>
<evidence type="ECO:0000256" key="12">
    <source>
        <dbReference type="SAM" id="MobiDB-lite"/>
    </source>
</evidence>